<feature type="domain" description="GYF" evidence="2">
    <location>
        <begin position="3"/>
        <end position="51"/>
    </location>
</feature>
<name>A0A1T4Z1H0_9BACT</name>
<feature type="region of interest" description="Disordered" evidence="1">
    <location>
        <begin position="53"/>
        <end position="101"/>
    </location>
</feature>
<dbReference type="RefSeq" id="WP_078815866.1">
    <property type="nucleotide sequence ID" value="NZ_FUYE01000024.1"/>
</dbReference>
<dbReference type="InterPro" id="IPR035445">
    <property type="entry name" value="GYF-like_dom_sf"/>
</dbReference>
<gene>
    <name evidence="3" type="ORF">SAMN02745166_04751</name>
</gene>
<dbReference type="SUPFAM" id="SSF55277">
    <property type="entry name" value="GYF domain"/>
    <property type="match status" value="1"/>
</dbReference>
<evidence type="ECO:0000256" key="1">
    <source>
        <dbReference type="SAM" id="MobiDB-lite"/>
    </source>
</evidence>
<protein>
    <recommendedName>
        <fullName evidence="2">GYF domain-containing protein</fullName>
    </recommendedName>
</protein>
<accession>A0A1T4Z1H0</accession>
<dbReference type="AlphaFoldDB" id="A0A1T4Z1H0"/>
<evidence type="ECO:0000259" key="2">
    <source>
        <dbReference type="Pfam" id="PF14237"/>
    </source>
</evidence>
<dbReference type="OrthoDB" id="200422at2"/>
<dbReference type="STRING" id="48467.SAMN02745166_04751"/>
<proteinExistence type="predicted"/>
<organism evidence="3 4">
    <name type="scientific">Prosthecobacter debontii</name>
    <dbReference type="NCBI Taxonomy" id="48467"/>
    <lineage>
        <taxon>Bacteria</taxon>
        <taxon>Pseudomonadati</taxon>
        <taxon>Verrucomicrobiota</taxon>
        <taxon>Verrucomicrobiia</taxon>
        <taxon>Verrucomicrobiales</taxon>
        <taxon>Verrucomicrobiaceae</taxon>
        <taxon>Prosthecobacter</taxon>
    </lineage>
</organism>
<dbReference type="InterPro" id="IPR025640">
    <property type="entry name" value="GYF_2"/>
</dbReference>
<reference evidence="4" key="1">
    <citation type="submission" date="2017-02" db="EMBL/GenBank/DDBJ databases">
        <authorList>
            <person name="Varghese N."/>
            <person name="Submissions S."/>
        </authorList>
    </citation>
    <scope>NUCLEOTIDE SEQUENCE [LARGE SCALE GENOMIC DNA]</scope>
    <source>
        <strain evidence="4">ATCC 700200</strain>
    </source>
</reference>
<sequence length="113" mass="12274">MTWYFNNDGLADGPHDEATLRAWVKKGRIGPRTLVWRSDSGTEEWQEVETLAPAWWKGTSEPKGKVTSSPAASPREGRGPETRGLTPKAPGAGVNSSGGSFFAKLFNWGKKKG</sequence>
<dbReference type="Pfam" id="PF14237">
    <property type="entry name" value="GYF_2"/>
    <property type="match status" value="1"/>
</dbReference>
<keyword evidence="4" id="KW-1185">Reference proteome</keyword>
<evidence type="ECO:0000313" key="4">
    <source>
        <dbReference type="Proteomes" id="UP000190774"/>
    </source>
</evidence>
<dbReference type="EMBL" id="FUYE01000024">
    <property type="protein sequence ID" value="SKB07668.1"/>
    <property type="molecule type" value="Genomic_DNA"/>
</dbReference>
<evidence type="ECO:0000313" key="3">
    <source>
        <dbReference type="EMBL" id="SKB07668.1"/>
    </source>
</evidence>
<dbReference type="Proteomes" id="UP000190774">
    <property type="component" value="Unassembled WGS sequence"/>
</dbReference>